<evidence type="ECO:0000313" key="2">
    <source>
        <dbReference type="Proteomes" id="UP000054858"/>
    </source>
</evidence>
<protein>
    <submittedName>
        <fullName evidence="1">Uncharacterized protein</fullName>
    </submittedName>
</protein>
<evidence type="ECO:0000313" key="1">
    <source>
        <dbReference type="EMBL" id="KTD37233.1"/>
    </source>
</evidence>
<dbReference type="AlphaFoldDB" id="A0A0W0WY47"/>
<accession>A0A0W0WY47</accession>
<gene>
    <name evidence="1" type="ORF">Loak_2369</name>
</gene>
<dbReference type="EMBL" id="LNYP01000031">
    <property type="protein sequence ID" value="KTD37233.1"/>
    <property type="molecule type" value="Genomic_DNA"/>
</dbReference>
<dbReference type="PATRIC" id="fig|29423.5.peg.2487"/>
<organism evidence="1 2">
    <name type="scientific">Legionella oakridgensis</name>
    <dbReference type="NCBI Taxonomy" id="29423"/>
    <lineage>
        <taxon>Bacteria</taxon>
        <taxon>Pseudomonadati</taxon>
        <taxon>Pseudomonadota</taxon>
        <taxon>Gammaproteobacteria</taxon>
        <taxon>Legionellales</taxon>
        <taxon>Legionellaceae</taxon>
        <taxon>Legionella</taxon>
    </lineage>
</organism>
<comment type="caution">
    <text evidence="1">The sequence shown here is derived from an EMBL/GenBank/DDBJ whole genome shotgun (WGS) entry which is preliminary data.</text>
</comment>
<name>A0A0W0WY47_9GAMM</name>
<dbReference type="Proteomes" id="UP000054858">
    <property type="component" value="Unassembled WGS sequence"/>
</dbReference>
<sequence>MIETIYARGDDIVIFTSGLWLKPVLSIVSQLCHLSDEASEHFNQSLFLNPQHDSEKLHLSQSSVSLLLKGYRLHGLFRSVPELRSKHFVLLDNDRNHIAFCEDCFYLDGVVATTDKEEIDFYDVVLEKMKLAHWEGATRSPPSPCYHYPEAILKAFVQITGSEREEQTISIGI</sequence>
<proteinExistence type="predicted"/>
<dbReference type="RefSeq" id="WP_051398920.1">
    <property type="nucleotide sequence ID" value="NZ_LCUA01000019.1"/>
</dbReference>
<reference evidence="1 2" key="1">
    <citation type="submission" date="2015-11" db="EMBL/GenBank/DDBJ databases">
        <title>Genomic analysis of 38 Legionella species identifies large and diverse effector repertoires.</title>
        <authorList>
            <person name="Burstein D."/>
            <person name="Amaro F."/>
            <person name="Zusman T."/>
            <person name="Lifshitz Z."/>
            <person name="Cohen O."/>
            <person name="Gilbert J.A."/>
            <person name="Pupko T."/>
            <person name="Shuman H.A."/>
            <person name="Segal G."/>
        </authorList>
    </citation>
    <scope>NUCLEOTIDE SEQUENCE [LARGE SCALE GENOMIC DNA]</scope>
    <source>
        <strain evidence="1 2">Oak Ridge-10</strain>
    </source>
</reference>